<evidence type="ECO:0000256" key="2">
    <source>
        <dbReference type="SAM" id="Phobius"/>
    </source>
</evidence>
<gene>
    <name evidence="4" type="ORF">CUU66_08835</name>
</gene>
<dbReference type="EMBL" id="PGUY01000027">
    <property type="protein sequence ID" value="PLT30139.1"/>
    <property type="molecule type" value="Genomic_DNA"/>
</dbReference>
<dbReference type="SUPFAM" id="SSF51261">
    <property type="entry name" value="Duplicated hybrid motif"/>
    <property type="match status" value="1"/>
</dbReference>
<dbReference type="PANTHER" id="PTHR21666:SF274">
    <property type="entry name" value="STAGE IV SPORULATION PROTEIN FA"/>
    <property type="match status" value="1"/>
</dbReference>
<proteinExistence type="predicted"/>
<sequence length="252" mass="28958">MKDRQKEIRDKIAKRRKMQGQKRDSWSVTYNEDQDGFHSTASYEIPPETDHPLFRKEVFYFKILVSIVLFLMVAIMFKKPIPRLEETRDVVNHYMKKEFQFAAAKDWYQDTFGKPLVFIPSDKEPAVTAKKENQEFALPAAGKISESFEVNGQGMMIETDKDQPVESTKEGVIIFTGEKDKLGKTVVIQHSDKSESWYGHLGTIDVRLYETVKKGKIIGKVSNTEDGAKGTFYLAIKKGSQFVDPKQVIEFE</sequence>
<evidence type="ECO:0000256" key="1">
    <source>
        <dbReference type="SAM" id="MobiDB-lite"/>
    </source>
</evidence>
<organism evidence="4 5">
    <name type="scientific">Peribacillus deserti</name>
    <dbReference type="NCBI Taxonomy" id="673318"/>
    <lineage>
        <taxon>Bacteria</taxon>
        <taxon>Bacillati</taxon>
        <taxon>Bacillota</taxon>
        <taxon>Bacilli</taxon>
        <taxon>Bacillales</taxon>
        <taxon>Bacillaceae</taxon>
        <taxon>Peribacillus</taxon>
    </lineage>
</organism>
<comment type="caution">
    <text evidence="4">The sequence shown here is derived from an EMBL/GenBank/DDBJ whole genome shotgun (WGS) entry which is preliminary data.</text>
</comment>
<dbReference type="RefSeq" id="WP_101641323.1">
    <property type="nucleotide sequence ID" value="NZ_PGUY01000027.1"/>
</dbReference>
<evidence type="ECO:0000313" key="5">
    <source>
        <dbReference type="Proteomes" id="UP000234748"/>
    </source>
</evidence>
<evidence type="ECO:0000313" key="4">
    <source>
        <dbReference type="EMBL" id="PLT30139.1"/>
    </source>
</evidence>
<evidence type="ECO:0000259" key="3">
    <source>
        <dbReference type="Pfam" id="PF01551"/>
    </source>
</evidence>
<dbReference type="AlphaFoldDB" id="A0A2N5M700"/>
<feature type="domain" description="M23ase beta-sheet core" evidence="3">
    <location>
        <begin position="153"/>
        <end position="245"/>
    </location>
</feature>
<dbReference type="Proteomes" id="UP000234748">
    <property type="component" value="Unassembled WGS sequence"/>
</dbReference>
<dbReference type="Pfam" id="PF01551">
    <property type="entry name" value="Peptidase_M23"/>
    <property type="match status" value="1"/>
</dbReference>
<dbReference type="Gene3D" id="2.70.70.10">
    <property type="entry name" value="Glucose Permease (Domain IIA)"/>
    <property type="match status" value="1"/>
</dbReference>
<dbReference type="OrthoDB" id="2986589at2"/>
<reference evidence="4 5" key="1">
    <citation type="submission" date="2017-11" db="EMBL/GenBank/DDBJ databases">
        <title>Comparitive Functional Genomics of Dry Heat Resistant strains isolated from the Viking Spacecraft.</title>
        <authorList>
            <person name="Seuylemezian A."/>
            <person name="Cooper K."/>
            <person name="Vaishampayan P."/>
        </authorList>
    </citation>
    <scope>NUCLEOTIDE SEQUENCE [LARGE SCALE GENOMIC DNA]</scope>
    <source>
        <strain evidence="4 5">V1-29</strain>
    </source>
</reference>
<dbReference type="InterPro" id="IPR016047">
    <property type="entry name" value="M23ase_b-sheet_dom"/>
</dbReference>
<dbReference type="CDD" id="cd12797">
    <property type="entry name" value="M23_peptidase"/>
    <property type="match status" value="1"/>
</dbReference>
<keyword evidence="2" id="KW-0472">Membrane</keyword>
<dbReference type="InterPro" id="IPR050570">
    <property type="entry name" value="Cell_wall_metabolism_enzyme"/>
</dbReference>
<accession>A0A2N5M700</accession>
<protein>
    <submittedName>
        <fullName evidence="4">Peptidase M23</fullName>
    </submittedName>
</protein>
<feature type="region of interest" description="Disordered" evidence="1">
    <location>
        <begin position="1"/>
        <end position="26"/>
    </location>
</feature>
<feature type="compositionally biased region" description="Basic and acidic residues" evidence="1">
    <location>
        <begin position="1"/>
        <end position="11"/>
    </location>
</feature>
<feature type="transmembrane region" description="Helical" evidence="2">
    <location>
        <begin position="59"/>
        <end position="77"/>
    </location>
</feature>
<keyword evidence="5" id="KW-1185">Reference proteome</keyword>
<dbReference type="PANTHER" id="PTHR21666">
    <property type="entry name" value="PEPTIDASE-RELATED"/>
    <property type="match status" value="1"/>
</dbReference>
<dbReference type="InterPro" id="IPR011055">
    <property type="entry name" value="Dup_hybrid_motif"/>
</dbReference>
<dbReference type="GO" id="GO:0004222">
    <property type="term" value="F:metalloendopeptidase activity"/>
    <property type="evidence" value="ECO:0007669"/>
    <property type="project" value="TreeGrafter"/>
</dbReference>
<name>A0A2N5M700_9BACI</name>
<keyword evidence="2" id="KW-1133">Transmembrane helix</keyword>
<keyword evidence="2" id="KW-0812">Transmembrane</keyword>